<feature type="domain" description="Nudix hydrolase" evidence="3">
    <location>
        <begin position="17"/>
        <end position="150"/>
    </location>
</feature>
<evidence type="ECO:0000256" key="1">
    <source>
        <dbReference type="ARBA" id="ARBA00001946"/>
    </source>
</evidence>
<evidence type="ECO:0000313" key="5">
    <source>
        <dbReference type="Proteomes" id="UP000268727"/>
    </source>
</evidence>
<dbReference type="EMBL" id="RJKM01000001">
    <property type="protein sequence ID" value="ROP35269.1"/>
    <property type="molecule type" value="Genomic_DNA"/>
</dbReference>
<protein>
    <submittedName>
        <fullName evidence="4">ADP-ribose pyrophosphatase YjhB (NUDIX family)</fullName>
    </submittedName>
</protein>
<dbReference type="Proteomes" id="UP000268727">
    <property type="component" value="Unassembled WGS sequence"/>
</dbReference>
<comment type="cofactor">
    <cofactor evidence="1">
        <name>Mg(2+)</name>
        <dbReference type="ChEBI" id="CHEBI:18420"/>
    </cofactor>
</comment>
<organism evidence="4 5">
    <name type="scientific">Saccharothrix texasensis</name>
    <dbReference type="NCBI Taxonomy" id="103734"/>
    <lineage>
        <taxon>Bacteria</taxon>
        <taxon>Bacillati</taxon>
        <taxon>Actinomycetota</taxon>
        <taxon>Actinomycetes</taxon>
        <taxon>Pseudonocardiales</taxon>
        <taxon>Pseudonocardiaceae</taxon>
        <taxon>Saccharothrix</taxon>
    </lineage>
</organism>
<keyword evidence="2" id="KW-0378">Hydrolase</keyword>
<dbReference type="PANTHER" id="PTHR43046:SF2">
    <property type="entry name" value="8-OXO-DGTP DIPHOSPHATASE-RELATED"/>
    <property type="match status" value="1"/>
</dbReference>
<accession>A0A3N1GYL7</accession>
<gene>
    <name evidence="4" type="ORF">EDD40_0491</name>
</gene>
<dbReference type="InterPro" id="IPR000086">
    <property type="entry name" value="NUDIX_hydrolase_dom"/>
</dbReference>
<evidence type="ECO:0000313" key="4">
    <source>
        <dbReference type="EMBL" id="ROP35269.1"/>
    </source>
</evidence>
<dbReference type="PROSITE" id="PS51462">
    <property type="entry name" value="NUDIX"/>
    <property type="match status" value="1"/>
</dbReference>
<dbReference type="InterPro" id="IPR015797">
    <property type="entry name" value="NUDIX_hydrolase-like_dom_sf"/>
</dbReference>
<keyword evidence="5" id="KW-1185">Reference proteome</keyword>
<proteinExistence type="predicted"/>
<dbReference type="RefSeq" id="WP_123741442.1">
    <property type="nucleotide sequence ID" value="NZ_RJKM01000001.1"/>
</dbReference>
<dbReference type="GO" id="GO:0016787">
    <property type="term" value="F:hydrolase activity"/>
    <property type="evidence" value="ECO:0007669"/>
    <property type="project" value="UniProtKB-KW"/>
</dbReference>
<dbReference type="SUPFAM" id="SSF55811">
    <property type="entry name" value="Nudix"/>
    <property type="match status" value="1"/>
</dbReference>
<dbReference type="Pfam" id="PF00293">
    <property type="entry name" value="NUDIX"/>
    <property type="match status" value="1"/>
</dbReference>
<dbReference type="PRINTS" id="PR00502">
    <property type="entry name" value="NUDIXFAMILY"/>
</dbReference>
<dbReference type="AlphaFoldDB" id="A0A3N1GYL7"/>
<reference evidence="4 5" key="1">
    <citation type="submission" date="2018-11" db="EMBL/GenBank/DDBJ databases">
        <title>Sequencing the genomes of 1000 actinobacteria strains.</title>
        <authorList>
            <person name="Klenk H.-P."/>
        </authorList>
    </citation>
    <scope>NUCLEOTIDE SEQUENCE [LARGE SCALE GENOMIC DNA]</scope>
    <source>
        <strain evidence="4 5">DSM 44231</strain>
    </source>
</reference>
<sequence length="152" mass="16719">MNNYVADLRGLVGTRPLILPGTSVVVTDPAGRVLLLERVDTGGWGLPGGLMEPGESFEETGRREVREETGLEVGDLSLLGIFSGAEYYYRYPNGDEIFNVTAAYVARLPREATISLDTAENRAWRFFALDEIPATLITPERPVIAEYAKVAR</sequence>
<dbReference type="InterPro" id="IPR020476">
    <property type="entry name" value="Nudix_hydrolase"/>
</dbReference>
<evidence type="ECO:0000259" key="3">
    <source>
        <dbReference type="PROSITE" id="PS51462"/>
    </source>
</evidence>
<dbReference type="OrthoDB" id="9814308at2"/>
<dbReference type="PANTHER" id="PTHR43046">
    <property type="entry name" value="GDP-MANNOSE MANNOSYL HYDROLASE"/>
    <property type="match status" value="1"/>
</dbReference>
<dbReference type="CDD" id="cd04677">
    <property type="entry name" value="NUDIX_Hydrolase"/>
    <property type="match status" value="1"/>
</dbReference>
<evidence type="ECO:0000256" key="2">
    <source>
        <dbReference type="ARBA" id="ARBA00022801"/>
    </source>
</evidence>
<dbReference type="Gene3D" id="3.90.79.10">
    <property type="entry name" value="Nucleoside Triphosphate Pyrophosphohydrolase"/>
    <property type="match status" value="1"/>
</dbReference>
<comment type="caution">
    <text evidence="4">The sequence shown here is derived from an EMBL/GenBank/DDBJ whole genome shotgun (WGS) entry which is preliminary data.</text>
</comment>
<name>A0A3N1GYL7_9PSEU</name>